<dbReference type="SUPFAM" id="SSF55874">
    <property type="entry name" value="ATPase domain of HSP90 chaperone/DNA topoisomerase II/histidine kinase"/>
    <property type="match status" value="1"/>
</dbReference>
<organism evidence="8 9">
    <name type="scientific">Methylorubrum suomiense</name>
    <dbReference type="NCBI Taxonomy" id="144191"/>
    <lineage>
        <taxon>Bacteria</taxon>
        <taxon>Pseudomonadati</taxon>
        <taxon>Pseudomonadota</taxon>
        <taxon>Alphaproteobacteria</taxon>
        <taxon>Hyphomicrobiales</taxon>
        <taxon>Methylobacteriaceae</taxon>
        <taxon>Methylorubrum</taxon>
    </lineage>
</organism>
<dbReference type="InterPro" id="IPR004358">
    <property type="entry name" value="Sig_transdc_His_kin-like_C"/>
</dbReference>
<dbReference type="Gene3D" id="6.10.340.10">
    <property type="match status" value="1"/>
</dbReference>
<keyword evidence="6" id="KW-0472">Membrane</keyword>
<sequence length="802" mass="85610">MKDSRDTVRESLVAPGNSGDDRPRWPLLLSGARRGLRMRVGRKIALVGGVPILVAAAIAAAGWVLLAQEQRARSGALLAARVFHDLTVARTEREAFIAAHPADRAAREERFLTLTGDARRGLDALQIDVRTKGQAERVASALRTLDRSIERMRALSALTRENDGLVAEMNRRASRLIELADQARLRQQGSNADIARTLALKVERLRTTRDVVARINALSAALARLDLAEARPAASDSASAPSPDSAGLSEAGDNLAASLRGSGRDRQAAELAPLLAARRTGPDENGRLAEALERLLKLVSSEQRALHDEVTQLLAYAITANETQQATQNISITALKLGQRTADALARRDPVGASAMLTEGEQLSATTAELPIAPLIQGDMIDAIDGWRHRLATTIEGLKRQNAMIAEMDTLAAAMGQSANALNDAALEDADRFGAFLRQLLLVGAAGGLLLGALAALAVARSILVPLRQLQGDMIALAADPRATGLSGTQRTDELGDIARATSFFVTEIGRRERALRRAKDQADAALHDLRQAQDDLIRAEKLASLGQLVAGVAHEINTPLGIALTTATLVRDETRTFQSVVASGQLSRSRLNHFVDRVGEGAHLLASNLTRAADLVHGFKQVAVDRASDERRSFTLDVWLDELLASLQPMLRKGGHRIQPDCPPGITVDTYPGVLAQVVTNLITNAVVHGFAQRPQGSHGTIVVRVQSSGAYARIEVADDGAGIVSENLARIFDPFFTTARSRGSTGLGMHIVHNLVTVKLQGRIAVESEPGMGTTVRVEFPREPAGGDRPMARATAGAAP</sequence>
<evidence type="ECO:0000259" key="7">
    <source>
        <dbReference type="PROSITE" id="PS50109"/>
    </source>
</evidence>
<dbReference type="Pfam" id="PF02518">
    <property type="entry name" value="HATPase_c"/>
    <property type="match status" value="1"/>
</dbReference>
<keyword evidence="8" id="KW-0808">Transferase</keyword>
<feature type="transmembrane region" description="Helical" evidence="6">
    <location>
        <begin position="44"/>
        <end position="66"/>
    </location>
</feature>
<dbReference type="InterPro" id="IPR036890">
    <property type="entry name" value="HATPase_C_sf"/>
</dbReference>
<dbReference type="Proteomes" id="UP001055093">
    <property type="component" value="Unassembled WGS sequence"/>
</dbReference>
<accession>A0ABQ4UY06</accession>
<name>A0ABQ4UY06_9HYPH</name>
<feature type="transmembrane region" description="Helical" evidence="6">
    <location>
        <begin position="440"/>
        <end position="460"/>
    </location>
</feature>
<evidence type="ECO:0000313" key="8">
    <source>
        <dbReference type="EMBL" id="GJE76720.1"/>
    </source>
</evidence>
<dbReference type="SUPFAM" id="SSF47384">
    <property type="entry name" value="Homodimeric domain of signal transducing histidine kinase"/>
    <property type="match status" value="1"/>
</dbReference>
<feature type="region of interest" description="Disordered" evidence="5">
    <location>
        <begin position="783"/>
        <end position="802"/>
    </location>
</feature>
<dbReference type="InterPro" id="IPR003594">
    <property type="entry name" value="HATPase_dom"/>
</dbReference>
<dbReference type="PROSITE" id="PS50109">
    <property type="entry name" value="HIS_KIN"/>
    <property type="match status" value="1"/>
</dbReference>
<reference evidence="8" key="1">
    <citation type="journal article" date="2021" name="Front. Microbiol.">
        <title>Comprehensive Comparative Genomics and Phenotyping of Methylobacterium Species.</title>
        <authorList>
            <person name="Alessa O."/>
            <person name="Ogura Y."/>
            <person name="Fujitani Y."/>
            <person name="Takami H."/>
            <person name="Hayashi T."/>
            <person name="Sahin N."/>
            <person name="Tani A."/>
        </authorList>
    </citation>
    <scope>NUCLEOTIDE SEQUENCE</scope>
    <source>
        <strain evidence="8">DSM 14458</strain>
    </source>
</reference>
<dbReference type="Gene3D" id="3.30.565.10">
    <property type="entry name" value="Histidine kinase-like ATPase, C-terminal domain"/>
    <property type="match status" value="1"/>
</dbReference>
<evidence type="ECO:0000256" key="3">
    <source>
        <dbReference type="ARBA" id="ARBA00022553"/>
    </source>
</evidence>
<evidence type="ECO:0000313" key="9">
    <source>
        <dbReference type="Proteomes" id="UP001055093"/>
    </source>
</evidence>
<dbReference type="PANTHER" id="PTHR43065:SF47">
    <property type="match status" value="1"/>
</dbReference>
<evidence type="ECO:0000256" key="4">
    <source>
        <dbReference type="SAM" id="Coils"/>
    </source>
</evidence>
<dbReference type="Gene3D" id="1.10.287.130">
    <property type="match status" value="1"/>
</dbReference>
<proteinExistence type="predicted"/>
<keyword evidence="4" id="KW-0175">Coiled coil</keyword>
<evidence type="ECO:0000256" key="6">
    <source>
        <dbReference type="SAM" id="Phobius"/>
    </source>
</evidence>
<evidence type="ECO:0000256" key="2">
    <source>
        <dbReference type="ARBA" id="ARBA00012438"/>
    </source>
</evidence>
<dbReference type="PRINTS" id="PR00344">
    <property type="entry name" value="BCTRLSENSOR"/>
</dbReference>
<feature type="domain" description="Histidine kinase" evidence="7">
    <location>
        <begin position="552"/>
        <end position="786"/>
    </location>
</feature>
<dbReference type="CDD" id="cd00082">
    <property type="entry name" value="HisKA"/>
    <property type="match status" value="1"/>
</dbReference>
<reference evidence="8" key="2">
    <citation type="submission" date="2021-08" db="EMBL/GenBank/DDBJ databases">
        <authorList>
            <person name="Tani A."/>
            <person name="Ola A."/>
            <person name="Ogura Y."/>
            <person name="Katsura K."/>
            <person name="Hayashi T."/>
        </authorList>
    </citation>
    <scope>NUCLEOTIDE SEQUENCE</scope>
    <source>
        <strain evidence="8">DSM 14458</strain>
    </source>
</reference>
<comment type="caution">
    <text evidence="8">The sequence shown here is derived from an EMBL/GenBank/DDBJ whole genome shotgun (WGS) entry which is preliminary data.</text>
</comment>
<comment type="catalytic activity">
    <reaction evidence="1">
        <text>ATP + protein L-histidine = ADP + protein N-phospho-L-histidine.</text>
        <dbReference type="EC" id="2.7.13.3"/>
    </reaction>
</comment>
<gene>
    <name evidence="8" type="primary">rcsC_34</name>
    <name evidence="8" type="ORF">BGCPKDLD_3318</name>
</gene>
<dbReference type="EC" id="2.7.13.3" evidence="2"/>
<dbReference type="InterPro" id="IPR003661">
    <property type="entry name" value="HisK_dim/P_dom"/>
</dbReference>
<dbReference type="PANTHER" id="PTHR43065">
    <property type="entry name" value="SENSOR HISTIDINE KINASE"/>
    <property type="match status" value="1"/>
</dbReference>
<dbReference type="InterPro" id="IPR005467">
    <property type="entry name" value="His_kinase_dom"/>
</dbReference>
<evidence type="ECO:0000256" key="5">
    <source>
        <dbReference type="SAM" id="MobiDB-lite"/>
    </source>
</evidence>
<protein>
    <recommendedName>
        <fullName evidence="2">histidine kinase</fullName>
        <ecNumber evidence="2">2.7.13.3</ecNumber>
    </recommendedName>
</protein>
<keyword evidence="6" id="KW-0812">Transmembrane</keyword>
<keyword evidence="9" id="KW-1185">Reference proteome</keyword>
<keyword evidence="3" id="KW-0597">Phosphoprotein</keyword>
<dbReference type="SMART" id="SM00387">
    <property type="entry name" value="HATPase_c"/>
    <property type="match status" value="1"/>
</dbReference>
<keyword evidence="6" id="KW-1133">Transmembrane helix</keyword>
<dbReference type="EMBL" id="BPRE01000010">
    <property type="protein sequence ID" value="GJE76720.1"/>
    <property type="molecule type" value="Genomic_DNA"/>
</dbReference>
<feature type="coiled-coil region" evidence="4">
    <location>
        <begin position="516"/>
        <end position="543"/>
    </location>
</feature>
<evidence type="ECO:0000256" key="1">
    <source>
        <dbReference type="ARBA" id="ARBA00000085"/>
    </source>
</evidence>
<dbReference type="GO" id="GO:0016301">
    <property type="term" value="F:kinase activity"/>
    <property type="evidence" value="ECO:0007669"/>
    <property type="project" value="UniProtKB-KW"/>
</dbReference>
<dbReference type="InterPro" id="IPR036097">
    <property type="entry name" value="HisK_dim/P_sf"/>
</dbReference>
<keyword evidence="8" id="KW-0418">Kinase</keyword>